<reference evidence="1" key="1">
    <citation type="submission" date="2022-10" db="EMBL/GenBank/DDBJ databases">
        <title>The WGS of Solirubrobacter sp. CPCC 204708.</title>
        <authorList>
            <person name="Jiang Z."/>
        </authorList>
    </citation>
    <scope>NUCLEOTIDE SEQUENCE</scope>
    <source>
        <strain evidence="1">CPCC 204708</strain>
    </source>
</reference>
<sequence>MRWLVLALVPAFGFAGFVVVAAVTSGPAGESDLGERHLPETAEEQLVARVATAHVRKLIRGRSVHAEGDFELNSIAVREDGTASVWFTGLQPGPILSVSLRREGERWRAISHDSFALI</sequence>
<gene>
    <name evidence="1" type="ORF">OJ962_13080</name>
</gene>
<dbReference type="EMBL" id="JAPCID010000016">
    <property type="protein sequence ID" value="MDA0138429.1"/>
    <property type="molecule type" value="Genomic_DNA"/>
</dbReference>
<name>A0ABT4RIR1_9ACTN</name>
<protein>
    <recommendedName>
        <fullName evidence="3">DUF4878 domain-containing protein</fullName>
    </recommendedName>
</protein>
<proteinExistence type="predicted"/>
<comment type="caution">
    <text evidence="1">The sequence shown here is derived from an EMBL/GenBank/DDBJ whole genome shotgun (WGS) entry which is preliminary data.</text>
</comment>
<evidence type="ECO:0008006" key="3">
    <source>
        <dbReference type="Google" id="ProtNLM"/>
    </source>
</evidence>
<keyword evidence="2" id="KW-1185">Reference proteome</keyword>
<dbReference type="RefSeq" id="WP_202958438.1">
    <property type="nucleotide sequence ID" value="NZ_JAPCID010000016.1"/>
</dbReference>
<evidence type="ECO:0000313" key="2">
    <source>
        <dbReference type="Proteomes" id="UP001147700"/>
    </source>
</evidence>
<evidence type="ECO:0000313" key="1">
    <source>
        <dbReference type="EMBL" id="MDA0138429.1"/>
    </source>
</evidence>
<dbReference type="Proteomes" id="UP001147700">
    <property type="component" value="Unassembled WGS sequence"/>
</dbReference>
<accession>A0ABT4RIR1</accession>
<organism evidence="1 2">
    <name type="scientific">Solirubrobacter deserti</name>
    <dbReference type="NCBI Taxonomy" id="2282478"/>
    <lineage>
        <taxon>Bacteria</taxon>
        <taxon>Bacillati</taxon>
        <taxon>Actinomycetota</taxon>
        <taxon>Thermoleophilia</taxon>
        <taxon>Solirubrobacterales</taxon>
        <taxon>Solirubrobacteraceae</taxon>
        <taxon>Solirubrobacter</taxon>
    </lineage>
</organism>